<comment type="caution">
    <text evidence="2">The sequence shown here is derived from an EMBL/GenBank/DDBJ whole genome shotgun (WGS) entry which is preliminary data.</text>
</comment>
<proteinExistence type="predicted"/>
<feature type="domain" description="Reverse transcriptase" evidence="1">
    <location>
        <begin position="275"/>
        <end position="497"/>
    </location>
</feature>
<keyword evidence="3" id="KW-1185">Reference proteome</keyword>
<protein>
    <recommendedName>
        <fullName evidence="1">Reverse transcriptase domain-containing protein</fullName>
    </recommendedName>
</protein>
<evidence type="ECO:0000313" key="3">
    <source>
        <dbReference type="Proteomes" id="UP001176940"/>
    </source>
</evidence>
<reference evidence="2" key="1">
    <citation type="submission" date="2023-07" db="EMBL/GenBank/DDBJ databases">
        <authorList>
            <person name="Stuckert A."/>
        </authorList>
    </citation>
    <scope>NUCLEOTIDE SEQUENCE</scope>
</reference>
<name>A0ABN9L1V5_9NEOB</name>
<evidence type="ECO:0000313" key="2">
    <source>
        <dbReference type="EMBL" id="CAJ0931098.1"/>
    </source>
</evidence>
<accession>A0ABN9L1V5</accession>
<dbReference type="InterPro" id="IPR000477">
    <property type="entry name" value="RT_dom"/>
</dbReference>
<dbReference type="PANTHER" id="PTHR21301">
    <property type="entry name" value="REVERSE TRANSCRIPTASE"/>
    <property type="match status" value="1"/>
</dbReference>
<organism evidence="2 3">
    <name type="scientific">Ranitomeya imitator</name>
    <name type="common">mimic poison frog</name>
    <dbReference type="NCBI Taxonomy" id="111125"/>
    <lineage>
        <taxon>Eukaryota</taxon>
        <taxon>Metazoa</taxon>
        <taxon>Chordata</taxon>
        <taxon>Craniata</taxon>
        <taxon>Vertebrata</taxon>
        <taxon>Euteleostomi</taxon>
        <taxon>Amphibia</taxon>
        <taxon>Batrachia</taxon>
        <taxon>Anura</taxon>
        <taxon>Neobatrachia</taxon>
        <taxon>Hyloidea</taxon>
        <taxon>Dendrobatidae</taxon>
        <taxon>Dendrobatinae</taxon>
        <taxon>Ranitomeya</taxon>
    </lineage>
</organism>
<dbReference type="PANTHER" id="PTHR21301:SF12">
    <property type="match status" value="1"/>
</dbReference>
<dbReference type="EMBL" id="CAUEEQ010007477">
    <property type="protein sequence ID" value="CAJ0931098.1"/>
    <property type="molecule type" value="Genomic_DNA"/>
</dbReference>
<dbReference type="PROSITE" id="PS50878">
    <property type="entry name" value="RT_POL"/>
    <property type="match status" value="1"/>
</dbReference>
<dbReference type="Proteomes" id="UP001176940">
    <property type="component" value="Unassembled WGS sequence"/>
</dbReference>
<sequence length="497" mass="56640">MGYQTRQLWPSAPGLIQYGQRQFLKQLLTESFFIQTSDSKTQHPPRRRPIRRAARKHRLYDDKVPSKTINSVINISSYTLNPAELIVLQRGLSFCPTPQWDKFKLSQDLQHFFRNLRLKTHFGLLQDPPHSRIPTSVGDPIPVLSIVNLGLRNTSSFNPPHNYHATEAYIELIQKDIDHIFEQHQTGNLPTYNNISPVEKQALDSLRKNKSITIKPADKGGAIVVQNTTDYISEIYRQLSDGTTYKQISSDPTSTIKTWISAILHKYQSLKIIDSKTAIFLTNPHPVTPVIYTLPKIHKSLTNPPGRPIVASTDSILAPISIYLEKILTPLTRTMRSLILDTGHFLQTLRQFSPTPTGSTLVTFDVCSLYTSIKHDLGLKAVADLLQQCNFTDDSRQFCLELLSLILQNNFFLFGDQYYLQTQGTTMGANVAPAYTNIYMNNYENAYVYNNSLFRTYSRCWLRFIDDIFCLWTGPHMTPYSGSLNTSILFGQNCNLH</sequence>
<evidence type="ECO:0000259" key="1">
    <source>
        <dbReference type="PROSITE" id="PS50878"/>
    </source>
</evidence>
<gene>
    <name evidence="2" type="ORF">RIMI_LOCUS4602392</name>
</gene>